<dbReference type="EMBL" id="JAJJMB010015994">
    <property type="protein sequence ID" value="KAI3850720.1"/>
    <property type="molecule type" value="Genomic_DNA"/>
</dbReference>
<dbReference type="GO" id="GO:0004497">
    <property type="term" value="F:monooxygenase activity"/>
    <property type="evidence" value="ECO:0007669"/>
    <property type="project" value="InterPro"/>
</dbReference>
<evidence type="ECO:0008006" key="3">
    <source>
        <dbReference type="Google" id="ProtNLM"/>
    </source>
</evidence>
<name>A0AAD4S0C0_9MAGN</name>
<sequence>MIWLPVSPQWRNLRRITNSLIFTTPKLNSNQYLRQHKLYDLISHVHQNARSGTVVDISQVAFTAVLNLLSNTFFSVDLADYSSDSSSSFKAAVRGIVSELGKPSLSNSQIF</sequence>
<dbReference type="GO" id="GO:0033075">
    <property type="term" value="P:isoquinoline alkaloid biosynthetic process"/>
    <property type="evidence" value="ECO:0007669"/>
    <property type="project" value="UniProtKB-ARBA"/>
</dbReference>
<protein>
    <recommendedName>
        <fullName evidence="3">Cytochrome P450</fullName>
    </recommendedName>
</protein>
<dbReference type="AlphaFoldDB" id="A0AAD4S0C0"/>
<dbReference type="GO" id="GO:0020037">
    <property type="term" value="F:heme binding"/>
    <property type="evidence" value="ECO:0007669"/>
    <property type="project" value="InterPro"/>
</dbReference>
<evidence type="ECO:0000313" key="2">
    <source>
        <dbReference type="Proteomes" id="UP001202328"/>
    </source>
</evidence>
<dbReference type="Pfam" id="PF00067">
    <property type="entry name" value="p450"/>
    <property type="match status" value="1"/>
</dbReference>
<dbReference type="GO" id="GO:0016705">
    <property type="term" value="F:oxidoreductase activity, acting on paired donors, with incorporation or reduction of molecular oxygen"/>
    <property type="evidence" value="ECO:0007669"/>
    <property type="project" value="InterPro"/>
</dbReference>
<dbReference type="InterPro" id="IPR036396">
    <property type="entry name" value="Cyt_P450_sf"/>
</dbReference>
<dbReference type="Gene3D" id="1.10.630.10">
    <property type="entry name" value="Cytochrome P450"/>
    <property type="match status" value="1"/>
</dbReference>
<dbReference type="PANTHER" id="PTHR24299:SF59">
    <property type="entry name" value="CYTOCHROME P450 SUPERFAMILY PROTEIN"/>
    <property type="match status" value="1"/>
</dbReference>
<gene>
    <name evidence="1" type="ORF">MKW98_030780</name>
</gene>
<dbReference type="SUPFAM" id="SSF48264">
    <property type="entry name" value="Cytochrome P450"/>
    <property type="match status" value="1"/>
</dbReference>
<proteinExistence type="predicted"/>
<accession>A0AAD4S0C0</accession>
<dbReference type="Proteomes" id="UP001202328">
    <property type="component" value="Unassembled WGS sequence"/>
</dbReference>
<evidence type="ECO:0000313" key="1">
    <source>
        <dbReference type="EMBL" id="KAI3850720.1"/>
    </source>
</evidence>
<reference evidence="1" key="1">
    <citation type="submission" date="2022-04" db="EMBL/GenBank/DDBJ databases">
        <title>A functionally conserved STORR gene fusion in Papaver species that diverged 16.8 million years ago.</title>
        <authorList>
            <person name="Catania T."/>
        </authorList>
    </citation>
    <scope>NUCLEOTIDE SEQUENCE</scope>
    <source>
        <strain evidence="1">S-188037</strain>
    </source>
</reference>
<comment type="caution">
    <text evidence="1">The sequence shown here is derived from an EMBL/GenBank/DDBJ whole genome shotgun (WGS) entry which is preliminary data.</text>
</comment>
<dbReference type="GO" id="GO:0005506">
    <property type="term" value="F:iron ion binding"/>
    <property type="evidence" value="ECO:0007669"/>
    <property type="project" value="InterPro"/>
</dbReference>
<keyword evidence="2" id="KW-1185">Reference proteome</keyword>
<dbReference type="InterPro" id="IPR001128">
    <property type="entry name" value="Cyt_P450"/>
</dbReference>
<organism evidence="1 2">
    <name type="scientific">Papaver atlanticum</name>
    <dbReference type="NCBI Taxonomy" id="357466"/>
    <lineage>
        <taxon>Eukaryota</taxon>
        <taxon>Viridiplantae</taxon>
        <taxon>Streptophyta</taxon>
        <taxon>Embryophyta</taxon>
        <taxon>Tracheophyta</taxon>
        <taxon>Spermatophyta</taxon>
        <taxon>Magnoliopsida</taxon>
        <taxon>Ranunculales</taxon>
        <taxon>Papaveraceae</taxon>
        <taxon>Papaveroideae</taxon>
        <taxon>Papaver</taxon>
    </lineage>
</organism>
<dbReference type="PANTHER" id="PTHR24299">
    <property type="entry name" value="CYTOCHROME P450 FAMILY 1"/>
    <property type="match status" value="1"/>
</dbReference>